<organism evidence="2 3">
    <name type="scientific">Candidatus Magasanikbacteria bacterium GW2011_GWA2_37_8</name>
    <dbReference type="NCBI Taxonomy" id="1619036"/>
    <lineage>
        <taxon>Bacteria</taxon>
        <taxon>Candidatus Magasanikiibacteriota</taxon>
    </lineage>
</organism>
<keyword evidence="2" id="KW-0808">Transferase</keyword>
<dbReference type="InterPro" id="IPR029044">
    <property type="entry name" value="Nucleotide-diphossugar_trans"/>
</dbReference>
<comment type="caution">
    <text evidence="2">The sequence shown here is derived from an EMBL/GenBank/DDBJ whole genome shotgun (WGS) entry which is preliminary data.</text>
</comment>
<dbReference type="Gene3D" id="3.90.550.10">
    <property type="entry name" value="Spore Coat Polysaccharide Biosynthesis Protein SpsA, Chain A"/>
    <property type="match status" value="1"/>
</dbReference>
<dbReference type="STRING" id="1619036.US58_C0014G0022"/>
<dbReference type="SUPFAM" id="SSF53448">
    <property type="entry name" value="Nucleotide-diphospho-sugar transferases"/>
    <property type="match status" value="1"/>
</dbReference>
<reference evidence="2 3" key="1">
    <citation type="journal article" date="2015" name="Nature">
        <title>rRNA introns, odd ribosomes, and small enigmatic genomes across a large radiation of phyla.</title>
        <authorList>
            <person name="Brown C.T."/>
            <person name="Hug L.A."/>
            <person name="Thomas B.C."/>
            <person name="Sharon I."/>
            <person name="Castelle C.J."/>
            <person name="Singh A."/>
            <person name="Wilkins M.J."/>
            <person name="Williams K.H."/>
            <person name="Banfield J.F."/>
        </authorList>
    </citation>
    <scope>NUCLEOTIDE SEQUENCE [LARGE SCALE GENOMIC DNA]</scope>
</reference>
<dbReference type="PANTHER" id="PTHR43630:SF2">
    <property type="entry name" value="GLYCOSYLTRANSFERASE"/>
    <property type="match status" value="1"/>
</dbReference>
<evidence type="ECO:0000313" key="2">
    <source>
        <dbReference type="EMBL" id="KKQ40660.1"/>
    </source>
</evidence>
<evidence type="ECO:0000259" key="1">
    <source>
        <dbReference type="Pfam" id="PF00535"/>
    </source>
</evidence>
<name>A0A0G0HPX8_9BACT</name>
<dbReference type="GO" id="GO:0016740">
    <property type="term" value="F:transferase activity"/>
    <property type="evidence" value="ECO:0007669"/>
    <property type="project" value="UniProtKB-KW"/>
</dbReference>
<accession>A0A0G0HPX8</accession>
<evidence type="ECO:0000313" key="3">
    <source>
        <dbReference type="Proteomes" id="UP000034333"/>
    </source>
</evidence>
<dbReference type="Proteomes" id="UP000034333">
    <property type="component" value="Unassembled WGS sequence"/>
</dbReference>
<dbReference type="InterPro" id="IPR001173">
    <property type="entry name" value="Glyco_trans_2-like"/>
</dbReference>
<proteinExistence type="predicted"/>
<dbReference type="Pfam" id="PF00535">
    <property type="entry name" value="Glycos_transf_2"/>
    <property type="match status" value="1"/>
</dbReference>
<dbReference type="PANTHER" id="PTHR43630">
    <property type="entry name" value="POLY-BETA-1,6-N-ACETYL-D-GLUCOSAMINE SYNTHASE"/>
    <property type="match status" value="1"/>
</dbReference>
<dbReference type="EMBL" id="LBTN01000014">
    <property type="protein sequence ID" value="KKQ40660.1"/>
    <property type="molecule type" value="Genomic_DNA"/>
</dbReference>
<protein>
    <submittedName>
        <fullName evidence="2">Glycosyl transferase, group 2 family protein</fullName>
    </submittedName>
</protein>
<sequence length="280" mass="33467">MKTNITFLIFTYNEEKRIGFVIRNLIKYGEVLVLDDGSTDKTKEITEKLGGRFVVRPKLKIYYAENQEMFNFIKPLVNTDWVFWGYTDNFMPKSLLDKLVEITKSDIYKYVFLPINTYNLGKTDYPMEKGYSPRFFMKDYVDFSDNYVHGIGRFVGSADEVLKLPMEEKYSIRHFSVYDIKKFVTNHMRIADIEANERFVVKKRFSIFRMLVSMLRYFYIYYRNGYKNGSVGLISALSMSFFRFMMFARLYEIENNITIDSIENQYIIKKEEIIKEIENK</sequence>
<gene>
    <name evidence="2" type="ORF">US58_C0014G0022</name>
</gene>
<feature type="domain" description="Glycosyltransferase 2-like" evidence="1">
    <location>
        <begin position="7"/>
        <end position="137"/>
    </location>
</feature>
<dbReference type="AlphaFoldDB" id="A0A0G0HPX8"/>